<proteinExistence type="inferred from homology"/>
<dbReference type="RefSeq" id="WP_238904363.1">
    <property type="nucleotide sequence ID" value="NZ_JAKOEM010000003.1"/>
</dbReference>
<evidence type="ECO:0000313" key="5">
    <source>
        <dbReference type="Proteomes" id="UP001165279"/>
    </source>
</evidence>
<dbReference type="Proteomes" id="UP001165279">
    <property type="component" value="Unassembled WGS sequence"/>
</dbReference>
<organism evidence="4 5">
    <name type="scientific">Ruegeria alba</name>
    <dbReference type="NCBI Taxonomy" id="2916756"/>
    <lineage>
        <taxon>Bacteria</taxon>
        <taxon>Pseudomonadati</taxon>
        <taxon>Pseudomonadota</taxon>
        <taxon>Alphaproteobacteria</taxon>
        <taxon>Rhodobacterales</taxon>
        <taxon>Roseobacteraceae</taxon>
        <taxon>Ruegeria</taxon>
    </lineage>
</organism>
<accession>A0ABS9NU01</accession>
<keyword evidence="5" id="KW-1185">Reference proteome</keyword>
<dbReference type="EMBL" id="JAKOEM010000003">
    <property type="protein sequence ID" value="MCG6557688.1"/>
    <property type="molecule type" value="Genomic_DNA"/>
</dbReference>
<dbReference type="PANTHER" id="PTHR43022:SF1">
    <property type="entry name" value="PROTEIN SMF"/>
    <property type="match status" value="1"/>
</dbReference>
<name>A0ABS9NU01_9RHOB</name>
<evidence type="ECO:0000256" key="1">
    <source>
        <dbReference type="ARBA" id="ARBA00006525"/>
    </source>
</evidence>
<protein>
    <submittedName>
        <fullName evidence="4">DNA-protecting protein DprA</fullName>
    </submittedName>
</protein>
<dbReference type="Gene3D" id="3.40.50.450">
    <property type="match status" value="1"/>
</dbReference>
<sequence length="443" mass="47721">MNVSAQAQAVILLTVPFGKTDAKPLSVKEWGRFALWLKDHEMEPSRLLKGDPKSLLSSWMDRTVTLQRIEGLLDRGGALGLALEKWQRAGLWIITRSEPDYPERLKRRLRLDSPPVLFGCGNKTLLNKGGIAVVGSRDADEDDLNFSISLARSAAHQGFSVVSGGARGVDESAMLGALDSEGTAVGVLADSLLRAATSAKYRKHLLSGDLVLVSPFNPEAGFNVGNAMARNKYIYCLSDAAAVVNSTPEKGGTWNGAIEDLKSDWVPLWVKPKDSPRSGNAALVQKGARWFPKELPALSSLWEMVSGGDVATQEAAGLPLLQSEARITPAETAATATDAESEGGAAEAPTESETIKNSDPEITSSETAIDFYALFLRRLLDLTGDDALKAEDIAVRLELEKVQVNAWLKRGAADGQIKKLSKPVRYQSSSAEQRQASFFGNES</sequence>
<feature type="region of interest" description="Disordered" evidence="2">
    <location>
        <begin position="423"/>
        <end position="443"/>
    </location>
</feature>
<comment type="similarity">
    <text evidence="1">Belongs to the DprA/Smf family.</text>
</comment>
<dbReference type="SUPFAM" id="SSF102405">
    <property type="entry name" value="MCP/YpsA-like"/>
    <property type="match status" value="1"/>
</dbReference>
<evidence type="ECO:0000256" key="2">
    <source>
        <dbReference type="SAM" id="MobiDB-lite"/>
    </source>
</evidence>
<feature type="compositionally biased region" description="Polar residues" evidence="2">
    <location>
        <begin position="426"/>
        <end position="443"/>
    </location>
</feature>
<dbReference type="PANTHER" id="PTHR43022">
    <property type="entry name" value="PROTEIN SMF"/>
    <property type="match status" value="1"/>
</dbReference>
<evidence type="ECO:0000313" key="4">
    <source>
        <dbReference type="EMBL" id="MCG6557688.1"/>
    </source>
</evidence>
<dbReference type="InterPro" id="IPR003488">
    <property type="entry name" value="DprA"/>
</dbReference>
<gene>
    <name evidence="4" type="ORF">MB818_05725</name>
</gene>
<reference evidence="4" key="1">
    <citation type="submission" date="2022-02" db="EMBL/GenBank/DDBJ databases">
        <title>The genome sequence of Ruegeria sp. 1NDH52C.</title>
        <authorList>
            <person name="Du J."/>
        </authorList>
    </citation>
    <scope>NUCLEOTIDE SEQUENCE</scope>
    <source>
        <strain evidence="4">1NDH52C</strain>
    </source>
</reference>
<comment type="caution">
    <text evidence="4">The sequence shown here is derived from an EMBL/GenBank/DDBJ whole genome shotgun (WGS) entry which is preliminary data.</text>
</comment>
<feature type="domain" description="Smf/DprA SLOG" evidence="3">
    <location>
        <begin position="93"/>
        <end position="291"/>
    </location>
</feature>
<feature type="compositionally biased region" description="Low complexity" evidence="2">
    <location>
        <begin position="331"/>
        <end position="352"/>
    </location>
</feature>
<evidence type="ECO:0000259" key="3">
    <source>
        <dbReference type="Pfam" id="PF02481"/>
    </source>
</evidence>
<dbReference type="Pfam" id="PF02481">
    <property type="entry name" value="DNA_processg_A"/>
    <property type="match status" value="1"/>
</dbReference>
<dbReference type="InterPro" id="IPR057666">
    <property type="entry name" value="DrpA_SLOG"/>
</dbReference>
<feature type="region of interest" description="Disordered" evidence="2">
    <location>
        <begin position="331"/>
        <end position="361"/>
    </location>
</feature>